<evidence type="ECO:0000313" key="20">
    <source>
        <dbReference type="Ensembl" id="ENSENLP00000013831.1"/>
    </source>
</evidence>
<evidence type="ECO:0000256" key="2">
    <source>
        <dbReference type="ARBA" id="ARBA00009500"/>
    </source>
</evidence>
<dbReference type="AlphaFoldDB" id="A0A665U3E3"/>
<keyword evidence="14" id="KW-0325">Glycoprotein</keyword>
<feature type="chain" id="PRO_5025667279" description="Antithrombin-III" evidence="18">
    <location>
        <begin position="21"/>
        <end position="451"/>
    </location>
</feature>
<dbReference type="Gene3D" id="2.30.39.10">
    <property type="entry name" value="Alpha-1-antitrypsin, domain 1"/>
    <property type="match status" value="1"/>
</dbReference>
<comment type="subunit">
    <text evidence="3">Forms protease inhibiting heterodimer with TMPRSS7.</text>
</comment>
<protein>
    <recommendedName>
        <fullName evidence="4">Antithrombin-III</fullName>
    </recommendedName>
    <alternativeName>
        <fullName evidence="16">Serpin C1</fullName>
    </alternativeName>
</protein>
<evidence type="ECO:0000259" key="19">
    <source>
        <dbReference type="SMART" id="SM00093"/>
    </source>
</evidence>
<name>A0A665U3E3_ECHNA</name>
<evidence type="ECO:0000256" key="4">
    <source>
        <dbReference type="ARBA" id="ARBA00015267"/>
    </source>
</evidence>
<evidence type="ECO:0000256" key="3">
    <source>
        <dbReference type="ARBA" id="ARBA00011096"/>
    </source>
</evidence>
<dbReference type="FunCoup" id="A0A665U3E3">
    <property type="interactions" value="632"/>
</dbReference>
<dbReference type="GO" id="GO:0004867">
    <property type="term" value="F:serine-type endopeptidase inhibitor activity"/>
    <property type="evidence" value="ECO:0007669"/>
    <property type="project" value="UniProtKB-KW"/>
</dbReference>
<dbReference type="InterPro" id="IPR042185">
    <property type="entry name" value="Serpin_sf_2"/>
</dbReference>
<evidence type="ECO:0000256" key="13">
    <source>
        <dbReference type="ARBA" id="ARBA00023157"/>
    </source>
</evidence>
<keyword evidence="7" id="KW-0358">Heparin-binding</keyword>
<keyword evidence="12" id="KW-0094">Blood coagulation</keyword>
<evidence type="ECO:0000256" key="10">
    <source>
        <dbReference type="ARBA" id="ARBA00022729"/>
    </source>
</evidence>
<evidence type="ECO:0000256" key="14">
    <source>
        <dbReference type="ARBA" id="ARBA00023180"/>
    </source>
</evidence>
<dbReference type="PROSITE" id="PS00284">
    <property type="entry name" value="SERPIN"/>
    <property type="match status" value="1"/>
</dbReference>
<comment type="similarity">
    <text evidence="2 17">Belongs to the serpin family.</text>
</comment>
<keyword evidence="21" id="KW-1185">Reference proteome</keyword>
<dbReference type="Ensembl" id="ENSENLT00000014386.1">
    <property type="protein sequence ID" value="ENSENLP00000013831.1"/>
    <property type="gene ID" value="ENSENLG00000006014.1"/>
</dbReference>
<dbReference type="GO" id="GO:0005615">
    <property type="term" value="C:extracellular space"/>
    <property type="evidence" value="ECO:0007669"/>
    <property type="project" value="InterPro"/>
</dbReference>
<evidence type="ECO:0000256" key="7">
    <source>
        <dbReference type="ARBA" id="ARBA00022674"/>
    </source>
</evidence>
<evidence type="ECO:0000256" key="16">
    <source>
        <dbReference type="ARBA" id="ARBA00033153"/>
    </source>
</evidence>
<keyword evidence="5" id="KW-0964">Secreted</keyword>
<dbReference type="SUPFAM" id="SSF56574">
    <property type="entry name" value="Serpins"/>
    <property type="match status" value="1"/>
</dbReference>
<dbReference type="PANTHER" id="PTHR11461:SF53">
    <property type="entry name" value="ANTITHROMBIN-III"/>
    <property type="match status" value="1"/>
</dbReference>
<dbReference type="Pfam" id="PF00079">
    <property type="entry name" value="Serpin"/>
    <property type="match status" value="1"/>
</dbReference>
<evidence type="ECO:0000256" key="6">
    <source>
        <dbReference type="ARBA" id="ARBA00022553"/>
    </source>
</evidence>
<keyword evidence="9" id="KW-0356">Hemostasis</keyword>
<keyword evidence="6" id="KW-0597">Phosphoprotein</keyword>
<evidence type="ECO:0000313" key="21">
    <source>
        <dbReference type="Proteomes" id="UP000472264"/>
    </source>
</evidence>
<dbReference type="FunFam" id="3.30.497.10:FF:000008">
    <property type="entry name" value="antithrombin-III isoform X1"/>
    <property type="match status" value="1"/>
</dbReference>
<dbReference type="InParanoid" id="A0A665U3E3"/>
<reference evidence="20" key="2">
    <citation type="submission" date="2025-08" db="UniProtKB">
        <authorList>
            <consortium name="Ensembl"/>
        </authorList>
    </citation>
    <scope>IDENTIFICATION</scope>
</reference>
<keyword evidence="11" id="KW-0722">Serine protease inhibitor</keyword>
<dbReference type="InterPro" id="IPR023796">
    <property type="entry name" value="Serpin_dom"/>
</dbReference>
<keyword evidence="13" id="KW-1015">Disulfide bond</keyword>
<evidence type="ECO:0000256" key="5">
    <source>
        <dbReference type="ARBA" id="ARBA00022525"/>
    </source>
</evidence>
<comment type="subcellular location">
    <subcellularLocation>
        <location evidence="1">Secreted</location>
        <location evidence="1">Extracellular space</location>
    </subcellularLocation>
</comment>
<evidence type="ECO:0000256" key="15">
    <source>
        <dbReference type="ARBA" id="ARBA00025088"/>
    </source>
</evidence>
<dbReference type="Proteomes" id="UP000472264">
    <property type="component" value="Chromosome 4"/>
</dbReference>
<sequence length="451" mass="50800">MMRVANWLLVLVFLPLFSLAIRPDMCSAKPKDLPLEPRCIYRSPDPDPEGLTLEPEAIPESTNPRVWELSKANGRFALSFYRQLALTKTPQSNIFLSPISISTAFAMTKLGACDQTLQQIMKVFEFDSIKEKTSDQVHFFFAKLICRLFRKKDESTELISANRLFGEKSLVFNETYQNISENVYGAKLLPLGFKEDPEGARATINDWISNKTENRIQDTLPPGSLDSTTVLVLVNTIYFKGQWKNKFDSHNVFASDFHITQSLSCSVDMMFQETQFRYQFYPQDKVQVLEMPYSGDDITMVLILPSRDATLTQVEENLDLTKLTKWLNGMKETNVALHVPRFRVEDSMSLREKLEAMGLTDLFSPEKASLPGMLDNGGGGLFISDAFHKAFLEVTEEGSEAAAATGVVAVGRSINLNREVFLADRPFLLLIRESTINALLFIGRVVTPCSP</sequence>
<evidence type="ECO:0000256" key="9">
    <source>
        <dbReference type="ARBA" id="ARBA00022696"/>
    </source>
</evidence>
<evidence type="ECO:0000256" key="8">
    <source>
        <dbReference type="ARBA" id="ARBA00022690"/>
    </source>
</evidence>
<dbReference type="Gene3D" id="3.30.497.10">
    <property type="entry name" value="Antithrombin, subunit I, domain 2"/>
    <property type="match status" value="1"/>
</dbReference>
<dbReference type="GO" id="GO:0007596">
    <property type="term" value="P:blood coagulation"/>
    <property type="evidence" value="ECO:0007669"/>
    <property type="project" value="UniProtKB-KW"/>
</dbReference>
<accession>A0A665U3E3</accession>
<feature type="signal peptide" evidence="18">
    <location>
        <begin position="1"/>
        <end position="20"/>
    </location>
</feature>
<keyword evidence="8" id="KW-0646">Protease inhibitor</keyword>
<proteinExistence type="inferred from homology"/>
<dbReference type="InterPro" id="IPR042178">
    <property type="entry name" value="Serpin_sf_1"/>
</dbReference>
<dbReference type="InterPro" id="IPR036186">
    <property type="entry name" value="Serpin_sf"/>
</dbReference>
<evidence type="ECO:0000256" key="12">
    <source>
        <dbReference type="ARBA" id="ARBA00023084"/>
    </source>
</evidence>
<evidence type="ECO:0000256" key="17">
    <source>
        <dbReference type="RuleBase" id="RU000411"/>
    </source>
</evidence>
<dbReference type="PANTHER" id="PTHR11461">
    <property type="entry name" value="SERINE PROTEASE INHIBITOR, SERPIN"/>
    <property type="match status" value="1"/>
</dbReference>
<dbReference type="InterPro" id="IPR023795">
    <property type="entry name" value="Serpin_CS"/>
</dbReference>
<organism evidence="20 21">
    <name type="scientific">Echeneis naucrates</name>
    <name type="common">Live sharksucker</name>
    <dbReference type="NCBI Taxonomy" id="173247"/>
    <lineage>
        <taxon>Eukaryota</taxon>
        <taxon>Metazoa</taxon>
        <taxon>Chordata</taxon>
        <taxon>Craniata</taxon>
        <taxon>Vertebrata</taxon>
        <taxon>Euteleostomi</taxon>
        <taxon>Actinopterygii</taxon>
        <taxon>Neopterygii</taxon>
        <taxon>Teleostei</taxon>
        <taxon>Neoteleostei</taxon>
        <taxon>Acanthomorphata</taxon>
        <taxon>Carangaria</taxon>
        <taxon>Carangiformes</taxon>
        <taxon>Echeneidae</taxon>
        <taxon>Echeneis</taxon>
    </lineage>
</organism>
<dbReference type="GO" id="GO:0008201">
    <property type="term" value="F:heparin binding"/>
    <property type="evidence" value="ECO:0007669"/>
    <property type="project" value="UniProtKB-KW"/>
</dbReference>
<evidence type="ECO:0000256" key="18">
    <source>
        <dbReference type="SAM" id="SignalP"/>
    </source>
</evidence>
<evidence type="ECO:0000256" key="1">
    <source>
        <dbReference type="ARBA" id="ARBA00004239"/>
    </source>
</evidence>
<dbReference type="InterPro" id="IPR000215">
    <property type="entry name" value="Serpin_fam"/>
</dbReference>
<gene>
    <name evidence="20" type="primary">serpinc1</name>
</gene>
<feature type="domain" description="Serpin" evidence="19">
    <location>
        <begin position="78"/>
        <end position="448"/>
    </location>
</feature>
<dbReference type="SMART" id="SM00093">
    <property type="entry name" value="SERPIN"/>
    <property type="match status" value="1"/>
</dbReference>
<reference evidence="20" key="3">
    <citation type="submission" date="2025-09" db="UniProtKB">
        <authorList>
            <consortium name="Ensembl"/>
        </authorList>
    </citation>
    <scope>IDENTIFICATION</scope>
</reference>
<evidence type="ECO:0000256" key="11">
    <source>
        <dbReference type="ARBA" id="ARBA00022900"/>
    </source>
</evidence>
<keyword evidence="10 18" id="KW-0732">Signal</keyword>
<reference evidence="20" key="1">
    <citation type="submission" date="2021-04" db="EMBL/GenBank/DDBJ databases">
        <authorList>
            <consortium name="Wellcome Sanger Institute Data Sharing"/>
        </authorList>
    </citation>
    <scope>NUCLEOTIDE SEQUENCE [LARGE SCALE GENOMIC DNA]</scope>
</reference>
<dbReference type="OMA" id="CQVPTMY"/>
<comment type="function">
    <text evidence="15">Most important serine protease inhibitor in plasma that regulates the blood coagulation cascade. AT-III inhibits thrombin, matriptase-3/TMPRSS7, as well as factors IXa, Xa and XIa. Its inhibitory activity is greatly enhanced in the presence of heparin.</text>
</comment>